<organism evidence="1 2">
    <name type="scientific">[Clostridium] clostridioforme 90A8</name>
    <dbReference type="NCBI Taxonomy" id="999408"/>
    <lineage>
        <taxon>Bacteria</taxon>
        <taxon>Bacillati</taxon>
        <taxon>Bacillota</taxon>
        <taxon>Clostridia</taxon>
        <taxon>Lachnospirales</taxon>
        <taxon>Lachnospiraceae</taxon>
        <taxon>Enterocloster</taxon>
    </lineage>
</organism>
<reference evidence="1 2" key="1">
    <citation type="submission" date="2013-01" db="EMBL/GenBank/DDBJ databases">
        <title>The Genome Sequence of Clostridium clostridioforme 90A8.</title>
        <authorList>
            <consortium name="The Broad Institute Genome Sequencing Platform"/>
            <person name="Earl A."/>
            <person name="Ward D."/>
            <person name="Feldgarden M."/>
            <person name="Gevers D."/>
            <person name="Courvalin P."/>
            <person name="Lambert T."/>
            <person name="Walker B."/>
            <person name="Young S.K."/>
            <person name="Zeng Q."/>
            <person name="Gargeya S."/>
            <person name="Fitzgerald M."/>
            <person name="Haas B."/>
            <person name="Abouelleil A."/>
            <person name="Alvarado L."/>
            <person name="Arachchi H.M."/>
            <person name="Berlin A.M."/>
            <person name="Chapman S.B."/>
            <person name="Dewar J."/>
            <person name="Goldberg J."/>
            <person name="Griggs A."/>
            <person name="Gujja S."/>
            <person name="Hansen M."/>
            <person name="Howarth C."/>
            <person name="Imamovic A."/>
            <person name="Larimer J."/>
            <person name="McCowan C."/>
            <person name="Murphy C."/>
            <person name="Neiman D."/>
            <person name="Pearson M."/>
            <person name="Priest M."/>
            <person name="Roberts A."/>
            <person name="Saif S."/>
            <person name="Shea T."/>
            <person name="Sisk P."/>
            <person name="Sykes S."/>
            <person name="Wortman J."/>
            <person name="Nusbaum C."/>
            <person name="Birren B."/>
        </authorList>
    </citation>
    <scope>NUCLEOTIDE SEQUENCE [LARGE SCALE GENOMIC DNA]</scope>
    <source>
        <strain evidence="1 2">90A8</strain>
    </source>
</reference>
<dbReference type="HOGENOM" id="CLU_3267944_0_0_9"/>
<dbReference type="EMBL" id="AGYR01000029">
    <property type="protein sequence ID" value="ENZ13688.1"/>
    <property type="molecule type" value="Genomic_DNA"/>
</dbReference>
<dbReference type="AlphaFoldDB" id="A0A0E2HA93"/>
<accession>A0A0E2HA93</accession>
<sequence length="42" mass="4731">MILYTELFCGQADIFLPAGSVISTVLRRPGRGQELKRRQVLP</sequence>
<comment type="caution">
    <text evidence="1">The sequence shown here is derived from an EMBL/GenBank/DDBJ whole genome shotgun (WGS) entry which is preliminary data.</text>
</comment>
<dbReference type="Proteomes" id="UP000013085">
    <property type="component" value="Unassembled WGS sequence"/>
</dbReference>
<evidence type="ECO:0000313" key="2">
    <source>
        <dbReference type="Proteomes" id="UP000013085"/>
    </source>
</evidence>
<dbReference type="PATRIC" id="fig|999408.3.peg.2791"/>
<protein>
    <submittedName>
        <fullName evidence="1">Uncharacterized protein</fullName>
    </submittedName>
</protein>
<evidence type="ECO:0000313" key="1">
    <source>
        <dbReference type="EMBL" id="ENZ13688.1"/>
    </source>
</evidence>
<proteinExistence type="predicted"/>
<name>A0A0E2HA93_9FIRM</name>
<gene>
    <name evidence="1" type="ORF">HMPREF1090_02583</name>
</gene>